<evidence type="ECO:0000313" key="2">
    <source>
        <dbReference type="EMBL" id="PKI36103.1"/>
    </source>
</evidence>
<organism evidence="2 3">
    <name type="scientific">Punica granatum</name>
    <name type="common">Pomegranate</name>
    <dbReference type="NCBI Taxonomy" id="22663"/>
    <lineage>
        <taxon>Eukaryota</taxon>
        <taxon>Viridiplantae</taxon>
        <taxon>Streptophyta</taxon>
        <taxon>Embryophyta</taxon>
        <taxon>Tracheophyta</taxon>
        <taxon>Spermatophyta</taxon>
        <taxon>Magnoliopsida</taxon>
        <taxon>eudicotyledons</taxon>
        <taxon>Gunneridae</taxon>
        <taxon>Pentapetalae</taxon>
        <taxon>rosids</taxon>
        <taxon>malvids</taxon>
        <taxon>Myrtales</taxon>
        <taxon>Lythraceae</taxon>
        <taxon>Punica</taxon>
    </lineage>
</organism>
<keyword evidence="3" id="KW-1185">Reference proteome</keyword>
<feature type="region of interest" description="Disordered" evidence="1">
    <location>
        <begin position="1"/>
        <end position="30"/>
    </location>
</feature>
<evidence type="ECO:0000313" key="3">
    <source>
        <dbReference type="Proteomes" id="UP000233551"/>
    </source>
</evidence>
<comment type="caution">
    <text evidence="2">The sequence shown here is derived from an EMBL/GenBank/DDBJ whole genome shotgun (WGS) entry which is preliminary data.</text>
</comment>
<reference evidence="2 3" key="1">
    <citation type="submission" date="2017-11" db="EMBL/GenBank/DDBJ databases">
        <title>De-novo sequencing of pomegranate (Punica granatum L.) genome.</title>
        <authorList>
            <person name="Akparov Z."/>
            <person name="Amiraslanov A."/>
            <person name="Hajiyeva S."/>
            <person name="Abbasov M."/>
            <person name="Kaur K."/>
            <person name="Hamwieh A."/>
            <person name="Solovyev V."/>
            <person name="Salamov A."/>
            <person name="Braich B."/>
            <person name="Kosarev P."/>
            <person name="Mahmoud A."/>
            <person name="Hajiyev E."/>
            <person name="Babayeva S."/>
            <person name="Izzatullayeva V."/>
            <person name="Mammadov A."/>
            <person name="Mammadov A."/>
            <person name="Sharifova S."/>
            <person name="Ojaghi J."/>
            <person name="Eynullazada K."/>
            <person name="Bayramov B."/>
            <person name="Abdulazimova A."/>
            <person name="Shahmuradov I."/>
        </authorList>
    </citation>
    <scope>NUCLEOTIDE SEQUENCE [LARGE SCALE GENOMIC DNA]</scope>
    <source>
        <strain evidence="3">cv. AG2017</strain>
        <tissue evidence="2">Leaf</tissue>
    </source>
</reference>
<feature type="compositionally biased region" description="Basic and acidic residues" evidence="1">
    <location>
        <begin position="98"/>
        <end position="110"/>
    </location>
</feature>
<dbReference type="Proteomes" id="UP000233551">
    <property type="component" value="Unassembled WGS sequence"/>
</dbReference>
<feature type="region of interest" description="Disordered" evidence="1">
    <location>
        <begin position="42"/>
        <end position="110"/>
    </location>
</feature>
<evidence type="ECO:0000256" key="1">
    <source>
        <dbReference type="SAM" id="MobiDB-lite"/>
    </source>
</evidence>
<name>A0A2I0HWV4_PUNGR</name>
<dbReference type="AlphaFoldDB" id="A0A2I0HWV4"/>
<dbReference type="EMBL" id="PGOL01005019">
    <property type="protein sequence ID" value="PKI36103.1"/>
    <property type="molecule type" value="Genomic_DNA"/>
</dbReference>
<sequence length="110" mass="11919">MGKLSAPHFGPPAPYTRIPGQSPDYYSSLDNRRLACGHGTMKYRRGAWSTKKTGENNKKGKQTTSPEAIGVGTAALFITESPKHRKGSEGPDPLTSKRHPETGPHAPKDH</sequence>
<proteinExistence type="predicted"/>
<protein>
    <submittedName>
        <fullName evidence="2">Uncharacterized protein</fullName>
    </submittedName>
</protein>
<gene>
    <name evidence="2" type="ORF">CRG98_043505</name>
</gene>
<accession>A0A2I0HWV4</accession>